<evidence type="ECO:0000259" key="4">
    <source>
        <dbReference type="PROSITE" id="PS50949"/>
    </source>
</evidence>
<dbReference type="Gene3D" id="1.20.120.530">
    <property type="entry name" value="GntR ligand-binding domain-like"/>
    <property type="match status" value="1"/>
</dbReference>
<evidence type="ECO:0000256" key="2">
    <source>
        <dbReference type="ARBA" id="ARBA00023125"/>
    </source>
</evidence>
<dbReference type="EMBL" id="JBHUIJ010000015">
    <property type="protein sequence ID" value="MFD2238295.1"/>
    <property type="molecule type" value="Genomic_DNA"/>
</dbReference>
<evidence type="ECO:0000313" key="5">
    <source>
        <dbReference type="EMBL" id="MFD2238295.1"/>
    </source>
</evidence>
<dbReference type="CDD" id="cd07377">
    <property type="entry name" value="WHTH_GntR"/>
    <property type="match status" value="1"/>
</dbReference>
<dbReference type="PROSITE" id="PS50949">
    <property type="entry name" value="HTH_GNTR"/>
    <property type="match status" value="1"/>
</dbReference>
<dbReference type="InterPro" id="IPR000524">
    <property type="entry name" value="Tscrpt_reg_HTH_GntR"/>
</dbReference>
<dbReference type="SUPFAM" id="SSF48008">
    <property type="entry name" value="GntR ligand-binding domain-like"/>
    <property type="match status" value="1"/>
</dbReference>
<protein>
    <submittedName>
        <fullName evidence="5">GntR family transcriptional regulator</fullName>
    </submittedName>
</protein>
<accession>A0ABW5CLY4</accession>
<dbReference type="PANTHER" id="PTHR43537">
    <property type="entry name" value="TRANSCRIPTIONAL REGULATOR, GNTR FAMILY"/>
    <property type="match status" value="1"/>
</dbReference>
<dbReference type="SUPFAM" id="SSF46785">
    <property type="entry name" value="Winged helix' DNA-binding domain"/>
    <property type="match status" value="1"/>
</dbReference>
<evidence type="ECO:0000256" key="1">
    <source>
        <dbReference type="ARBA" id="ARBA00023015"/>
    </source>
</evidence>
<evidence type="ECO:0000313" key="6">
    <source>
        <dbReference type="Proteomes" id="UP001597371"/>
    </source>
</evidence>
<keyword evidence="3" id="KW-0804">Transcription</keyword>
<proteinExistence type="predicted"/>
<dbReference type="RefSeq" id="WP_209738805.1">
    <property type="nucleotide sequence ID" value="NZ_CP072611.1"/>
</dbReference>
<keyword evidence="2" id="KW-0238">DNA-binding</keyword>
<dbReference type="InterPro" id="IPR036388">
    <property type="entry name" value="WH-like_DNA-bd_sf"/>
</dbReference>
<evidence type="ECO:0000256" key="3">
    <source>
        <dbReference type="ARBA" id="ARBA00023163"/>
    </source>
</evidence>
<feature type="domain" description="HTH gntR-type" evidence="4">
    <location>
        <begin position="30"/>
        <end position="97"/>
    </location>
</feature>
<keyword evidence="1" id="KW-0805">Transcription regulation</keyword>
<dbReference type="InterPro" id="IPR008920">
    <property type="entry name" value="TF_FadR/GntR_C"/>
</dbReference>
<comment type="caution">
    <text evidence="5">The sequence shown here is derived from an EMBL/GenBank/DDBJ whole genome shotgun (WGS) entry which is preliminary data.</text>
</comment>
<dbReference type="Proteomes" id="UP001597371">
    <property type="component" value="Unassembled WGS sequence"/>
</dbReference>
<dbReference type="SMART" id="SM00345">
    <property type="entry name" value="HTH_GNTR"/>
    <property type="match status" value="1"/>
</dbReference>
<dbReference type="PANTHER" id="PTHR43537:SF51">
    <property type="entry name" value="HTH-TYPE TRANSCRIPTIONAL REGULATOR LGOR-RELATED"/>
    <property type="match status" value="1"/>
</dbReference>
<gene>
    <name evidence="5" type="ORF">ACFSKQ_12630</name>
</gene>
<keyword evidence="6" id="KW-1185">Reference proteome</keyword>
<dbReference type="Pfam" id="PF00392">
    <property type="entry name" value="GntR"/>
    <property type="match status" value="1"/>
</dbReference>
<name>A0ABW5CLY4_9HYPH</name>
<dbReference type="SMART" id="SM00895">
    <property type="entry name" value="FCD"/>
    <property type="match status" value="1"/>
</dbReference>
<dbReference type="InterPro" id="IPR036390">
    <property type="entry name" value="WH_DNA-bd_sf"/>
</dbReference>
<reference evidence="6" key="1">
    <citation type="journal article" date="2019" name="Int. J. Syst. Evol. Microbiol.">
        <title>The Global Catalogue of Microorganisms (GCM) 10K type strain sequencing project: providing services to taxonomists for standard genome sequencing and annotation.</title>
        <authorList>
            <consortium name="The Broad Institute Genomics Platform"/>
            <consortium name="The Broad Institute Genome Sequencing Center for Infectious Disease"/>
            <person name="Wu L."/>
            <person name="Ma J."/>
        </authorList>
    </citation>
    <scope>NUCLEOTIDE SEQUENCE [LARGE SCALE GENOMIC DNA]</scope>
    <source>
        <strain evidence="6">ZS-35-S2</strain>
    </source>
</reference>
<dbReference type="Gene3D" id="1.10.10.10">
    <property type="entry name" value="Winged helix-like DNA-binding domain superfamily/Winged helix DNA-binding domain"/>
    <property type="match status" value="1"/>
</dbReference>
<dbReference type="InterPro" id="IPR011711">
    <property type="entry name" value="GntR_C"/>
</dbReference>
<organism evidence="5 6">
    <name type="scientific">Aureimonas populi</name>
    <dbReference type="NCBI Taxonomy" id="1701758"/>
    <lineage>
        <taxon>Bacteria</taxon>
        <taxon>Pseudomonadati</taxon>
        <taxon>Pseudomonadota</taxon>
        <taxon>Alphaproteobacteria</taxon>
        <taxon>Hyphomicrobiales</taxon>
        <taxon>Aurantimonadaceae</taxon>
        <taxon>Aureimonas</taxon>
    </lineage>
</organism>
<dbReference type="Pfam" id="PF07729">
    <property type="entry name" value="FCD"/>
    <property type="match status" value="1"/>
</dbReference>
<sequence>MRTSAETRRQAETTAGERARLAMAYGGQELPKAARVYAALRDAIIAMRLRPGARLVEKDICAELGVSRTPFRDAVMRLAGQRLVTVVPSDATFVNKIILEEVVEGQIVRESLELRFAAIAAARFVPAFEKDFELLLWRQAEAARRCDGDESFHIDREFHRLLCRCAGFPHIWDTIHEANGQLDRVLYRAFPLEDYYGQVLDEHRAIFEALRKRDAEGVTRIMGPHLRDNLHSFRVLMNREPDLVEFDPSSSACEIMAQIR</sequence>